<dbReference type="InterPro" id="IPR020806">
    <property type="entry name" value="PKS_PP-bd"/>
</dbReference>
<dbReference type="FunFam" id="3.30.559.30:FF:000003">
    <property type="entry name" value="Nonribosomal peptide synthase SidD"/>
    <property type="match status" value="1"/>
</dbReference>
<dbReference type="NCBIfam" id="TIGR01733">
    <property type="entry name" value="AA-adenyl-dom"/>
    <property type="match status" value="3"/>
</dbReference>
<dbReference type="RefSeq" id="XP_022584873.1">
    <property type="nucleotide sequence ID" value="XM_022723538.1"/>
</dbReference>
<dbReference type="Pfam" id="PF00501">
    <property type="entry name" value="AMP-binding"/>
    <property type="match status" value="3"/>
</dbReference>
<evidence type="ECO:0000256" key="6">
    <source>
        <dbReference type="SAM" id="MobiDB-lite"/>
    </source>
</evidence>
<comment type="similarity">
    <text evidence="5">Belongs to the NRP synthetase family.</text>
</comment>
<dbReference type="InterPro" id="IPR009081">
    <property type="entry name" value="PP-bd_ACP"/>
</dbReference>
<dbReference type="NCBIfam" id="NF003417">
    <property type="entry name" value="PRK04813.1"/>
    <property type="match status" value="3"/>
</dbReference>
<feature type="region of interest" description="Disordered" evidence="6">
    <location>
        <begin position="4790"/>
        <end position="4811"/>
    </location>
</feature>
<dbReference type="PANTHER" id="PTHR45398">
    <property type="match status" value="1"/>
</dbReference>
<keyword evidence="2" id="KW-0597">Phosphoprotein</keyword>
<dbReference type="FunFam" id="3.30.559.30:FF:000005">
    <property type="entry name" value="Nonribosomal peptide synthase Pes1"/>
    <property type="match status" value="1"/>
</dbReference>
<dbReference type="FunFam" id="3.30.559.10:FF:000017">
    <property type="entry name" value="Nonribosomal peptide synthase Pes1"/>
    <property type="match status" value="1"/>
</dbReference>
<dbReference type="CDD" id="cd19545">
    <property type="entry name" value="FUM14_C_NRPS-like"/>
    <property type="match status" value="1"/>
</dbReference>
<dbReference type="FunFam" id="3.30.559.30:FF:000002">
    <property type="entry name" value="Nonribosomal peptide synthase Pes1"/>
    <property type="match status" value="2"/>
</dbReference>
<dbReference type="OrthoDB" id="416786at2759"/>
<dbReference type="SUPFAM" id="SSF47336">
    <property type="entry name" value="ACP-like"/>
    <property type="match status" value="5"/>
</dbReference>
<feature type="domain" description="Carrier" evidence="7">
    <location>
        <begin position="4701"/>
        <end position="4777"/>
    </location>
</feature>
<evidence type="ECO:0000256" key="4">
    <source>
        <dbReference type="ARBA" id="ARBA00022737"/>
    </source>
</evidence>
<dbReference type="InterPro" id="IPR042099">
    <property type="entry name" value="ANL_N_sf"/>
</dbReference>
<dbReference type="CDD" id="cd05918">
    <property type="entry name" value="A_NRPS_SidN3_like"/>
    <property type="match status" value="3"/>
</dbReference>
<proteinExistence type="inferred from homology"/>
<dbReference type="VEuPathDB" id="FungiDB:ASPZODRAFT_13447"/>
<feature type="compositionally biased region" description="Polar residues" evidence="6">
    <location>
        <begin position="5393"/>
        <end position="5402"/>
    </location>
</feature>
<dbReference type="Gene3D" id="3.30.559.30">
    <property type="entry name" value="Nonribosomal peptide synthetase, condensation domain"/>
    <property type="match status" value="7"/>
</dbReference>
<dbReference type="Gene3D" id="3.30.300.30">
    <property type="match status" value="3"/>
</dbReference>
<dbReference type="CDD" id="cd19534">
    <property type="entry name" value="E_NRPS"/>
    <property type="match status" value="1"/>
</dbReference>
<keyword evidence="9" id="KW-1185">Reference proteome</keyword>
<dbReference type="PROSITE" id="PS00012">
    <property type="entry name" value="PHOSPHOPANTETHEINE"/>
    <property type="match status" value="1"/>
</dbReference>
<dbReference type="CDD" id="cd19542">
    <property type="entry name" value="CT_NRPS-like"/>
    <property type="match status" value="3"/>
</dbReference>
<dbReference type="InterPro" id="IPR006162">
    <property type="entry name" value="Ppantetheine_attach_site"/>
</dbReference>
<dbReference type="PANTHER" id="PTHR45398:SF1">
    <property type="entry name" value="ENZYME, PUTATIVE (JCVI)-RELATED"/>
    <property type="match status" value="1"/>
</dbReference>
<organism evidence="8 9">
    <name type="scientific">Penicilliopsis zonata CBS 506.65</name>
    <dbReference type="NCBI Taxonomy" id="1073090"/>
    <lineage>
        <taxon>Eukaryota</taxon>
        <taxon>Fungi</taxon>
        <taxon>Dikarya</taxon>
        <taxon>Ascomycota</taxon>
        <taxon>Pezizomycotina</taxon>
        <taxon>Eurotiomycetes</taxon>
        <taxon>Eurotiomycetidae</taxon>
        <taxon>Eurotiales</taxon>
        <taxon>Aspergillaceae</taxon>
        <taxon>Penicilliopsis</taxon>
    </lineage>
</organism>
<dbReference type="STRING" id="1073090.A0A1L9STE7"/>
<dbReference type="FunFam" id="3.40.50.980:FF:000001">
    <property type="entry name" value="Non-ribosomal peptide synthetase"/>
    <property type="match status" value="2"/>
</dbReference>
<evidence type="ECO:0000313" key="8">
    <source>
        <dbReference type="EMBL" id="OJJ50363.1"/>
    </source>
</evidence>
<dbReference type="Gene3D" id="1.10.1200.10">
    <property type="entry name" value="ACP-like"/>
    <property type="match status" value="5"/>
</dbReference>
<evidence type="ECO:0000259" key="7">
    <source>
        <dbReference type="PROSITE" id="PS50075"/>
    </source>
</evidence>
<feature type="region of interest" description="Disordered" evidence="6">
    <location>
        <begin position="5392"/>
        <end position="5413"/>
    </location>
</feature>
<dbReference type="InterPro" id="IPR036736">
    <property type="entry name" value="ACP-like_sf"/>
</dbReference>
<dbReference type="Gene3D" id="3.40.50.12780">
    <property type="entry name" value="N-terminal domain of ligase-like"/>
    <property type="match status" value="3"/>
</dbReference>
<dbReference type="Pfam" id="PF00668">
    <property type="entry name" value="Condensation"/>
    <property type="match status" value="6"/>
</dbReference>
<dbReference type="InterPro" id="IPR010071">
    <property type="entry name" value="AA_adenyl_dom"/>
</dbReference>
<dbReference type="GeneID" id="34610003"/>
<dbReference type="Gene3D" id="3.30.559.10">
    <property type="entry name" value="Chloramphenicol acetyltransferase-like domain"/>
    <property type="match status" value="6"/>
</dbReference>
<dbReference type="InterPro" id="IPR000873">
    <property type="entry name" value="AMP-dep_synth/lig_dom"/>
</dbReference>
<feature type="compositionally biased region" description="Low complexity" evidence="6">
    <location>
        <begin position="4800"/>
        <end position="4811"/>
    </location>
</feature>
<gene>
    <name evidence="8" type="ORF">ASPZODRAFT_13447</name>
</gene>
<protein>
    <recommendedName>
        <fullName evidence="7">Carrier domain-containing protein</fullName>
    </recommendedName>
</protein>
<reference evidence="9" key="1">
    <citation type="journal article" date="2017" name="Genome Biol.">
        <title>Comparative genomics reveals high biological diversity and specific adaptations in the industrially and medically important fungal genus Aspergillus.</title>
        <authorList>
            <person name="de Vries R.P."/>
            <person name="Riley R."/>
            <person name="Wiebenga A."/>
            <person name="Aguilar-Osorio G."/>
            <person name="Amillis S."/>
            <person name="Uchima C.A."/>
            <person name="Anderluh G."/>
            <person name="Asadollahi M."/>
            <person name="Askin M."/>
            <person name="Barry K."/>
            <person name="Battaglia E."/>
            <person name="Bayram O."/>
            <person name="Benocci T."/>
            <person name="Braus-Stromeyer S.A."/>
            <person name="Caldana C."/>
            <person name="Canovas D."/>
            <person name="Cerqueira G.C."/>
            <person name="Chen F."/>
            <person name="Chen W."/>
            <person name="Choi C."/>
            <person name="Clum A."/>
            <person name="Dos Santos R.A."/>
            <person name="Damasio A.R."/>
            <person name="Diallinas G."/>
            <person name="Emri T."/>
            <person name="Fekete E."/>
            <person name="Flipphi M."/>
            <person name="Freyberg S."/>
            <person name="Gallo A."/>
            <person name="Gournas C."/>
            <person name="Habgood R."/>
            <person name="Hainaut M."/>
            <person name="Harispe M.L."/>
            <person name="Henrissat B."/>
            <person name="Hilden K.S."/>
            <person name="Hope R."/>
            <person name="Hossain A."/>
            <person name="Karabika E."/>
            <person name="Karaffa L."/>
            <person name="Karanyi Z."/>
            <person name="Krasevec N."/>
            <person name="Kuo A."/>
            <person name="Kusch H."/>
            <person name="LaButti K."/>
            <person name="Lagendijk E.L."/>
            <person name="Lapidus A."/>
            <person name="Levasseur A."/>
            <person name="Lindquist E."/>
            <person name="Lipzen A."/>
            <person name="Logrieco A.F."/>
            <person name="MacCabe A."/>
            <person name="Maekelae M.R."/>
            <person name="Malavazi I."/>
            <person name="Melin P."/>
            <person name="Meyer V."/>
            <person name="Mielnichuk N."/>
            <person name="Miskei M."/>
            <person name="Molnar A.P."/>
            <person name="Mule G."/>
            <person name="Ngan C.Y."/>
            <person name="Orejas M."/>
            <person name="Orosz E."/>
            <person name="Ouedraogo J.P."/>
            <person name="Overkamp K.M."/>
            <person name="Park H.-S."/>
            <person name="Perrone G."/>
            <person name="Piumi F."/>
            <person name="Punt P.J."/>
            <person name="Ram A.F."/>
            <person name="Ramon A."/>
            <person name="Rauscher S."/>
            <person name="Record E."/>
            <person name="Riano-Pachon D.M."/>
            <person name="Robert V."/>
            <person name="Roehrig J."/>
            <person name="Ruller R."/>
            <person name="Salamov A."/>
            <person name="Salih N.S."/>
            <person name="Samson R.A."/>
            <person name="Sandor E."/>
            <person name="Sanguinetti M."/>
            <person name="Schuetze T."/>
            <person name="Sepcic K."/>
            <person name="Shelest E."/>
            <person name="Sherlock G."/>
            <person name="Sophianopoulou V."/>
            <person name="Squina F.M."/>
            <person name="Sun H."/>
            <person name="Susca A."/>
            <person name="Todd R.B."/>
            <person name="Tsang A."/>
            <person name="Unkles S.E."/>
            <person name="van de Wiele N."/>
            <person name="van Rossen-Uffink D."/>
            <person name="Oliveira J.V."/>
            <person name="Vesth T.C."/>
            <person name="Visser J."/>
            <person name="Yu J.-H."/>
            <person name="Zhou M."/>
            <person name="Andersen M.R."/>
            <person name="Archer D.B."/>
            <person name="Baker S.E."/>
            <person name="Benoit I."/>
            <person name="Brakhage A.A."/>
            <person name="Braus G.H."/>
            <person name="Fischer R."/>
            <person name="Frisvad J.C."/>
            <person name="Goldman G.H."/>
            <person name="Houbraken J."/>
            <person name="Oakley B."/>
            <person name="Pocsi I."/>
            <person name="Scazzocchio C."/>
            <person name="Seiboth B."/>
            <person name="vanKuyk P.A."/>
            <person name="Wortman J."/>
            <person name="Dyer P.S."/>
            <person name="Grigoriev I.V."/>
        </authorList>
    </citation>
    <scope>NUCLEOTIDE SEQUENCE [LARGE SCALE GENOMIC DNA]</scope>
    <source>
        <strain evidence="9">CBS 506.65</strain>
    </source>
</reference>
<dbReference type="SUPFAM" id="SSF52777">
    <property type="entry name" value="CoA-dependent acyltransferases"/>
    <property type="match status" value="14"/>
</dbReference>
<dbReference type="GO" id="GO:0019748">
    <property type="term" value="P:secondary metabolic process"/>
    <property type="evidence" value="ECO:0007669"/>
    <property type="project" value="UniProtKB-ARBA"/>
</dbReference>
<dbReference type="GO" id="GO:0016874">
    <property type="term" value="F:ligase activity"/>
    <property type="evidence" value="ECO:0007669"/>
    <property type="project" value="UniProtKB-KW"/>
</dbReference>
<evidence type="ECO:0000256" key="2">
    <source>
        <dbReference type="ARBA" id="ARBA00022553"/>
    </source>
</evidence>
<evidence type="ECO:0000313" key="9">
    <source>
        <dbReference type="Proteomes" id="UP000184188"/>
    </source>
</evidence>
<feature type="domain" description="Carrier" evidence="7">
    <location>
        <begin position="752"/>
        <end position="828"/>
    </location>
</feature>
<dbReference type="FunFam" id="1.10.1200.10:FF:000024">
    <property type="entry name" value="Nonribosomal peptide synthase Pes1"/>
    <property type="match status" value="1"/>
</dbReference>
<dbReference type="SUPFAM" id="SSF56801">
    <property type="entry name" value="Acetyl-CoA synthetase-like"/>
    <property type="match status" value="3"/>
</dbReference>
<dbReference type="SMART" id="SM00823">
    <property type="entry name" value="PKS_PP"/>
    <property type="match status" value="3"/>
</dbReference>
<dbReference type="InterPro" id="IPR045851">
    <property type="entry name" value="AMP-bd_C_sf"/>
</dbReference>
<keyword evidence="4" id="KW-0677">Repeat</keyword>
<sequence>MSCCLPPFPNPTDHARLPEVVYLNLPQPQQEQLNRAAAPELLLQTAWALLLRCYTGSDEVCFGCYQSNLEDQGASANIQPVSFSIAESDLLQDLVHHRQTLENAQGDEANRLFNTIICFVKVQTETPSSIPQSDRNPLPETCRIQFLAEQRPEETRLALEYWRDEVSREHVTCMGSALGHVLRLLLSEGTCAVRNVDLFTDEDLQRLARWNTALPRTQEICVHEVIGGQCRLQPAKDAISAWDGRLTYSELDAQTSRLAHYLQSRGVGLEDRVPLCFEKSKWYTVAMIAVLKTGAAFVPLDPSHPKQRLQSLTQAVGASIVLCSTRYTVTLQNSAVSVPIIAVDDSLLEQCTEISVSSTVKPGNAAYVLFTSGSTGEPKGTLVEHRAFSSSSLAHSGPLRINSDCRVFQFAAHTFDASLCEILTPLMNGATVCVPSEEARVNDLAGAINGFNANHLCLTPSVIEFLSPSMVPEVTTLVLAGEAMSASQRDMWCHKVNLVNGFGPTETSITSAVNSTVTVQTDCRDIGTPVGGFCWIVDPQDHNRLVPVGAPGEMLVEGPSLARCYLNNPEKTADAFIFDPAWTQQSKDRNQPRRRFYKTGDLVRYNSEMGTLSYVGRKDTQVKLHGQRVELGEIESRLSADGDVHHALVLVPRAGYAKGKLTTVVCLSGSYEVKQEELVLDASPATQSRISGLRQRLSSRLPSYMIPNIWLNVSSLPLLPSGKLDRKMVARWLVEIVDDPQFQPAEDDTQLCPENETEKQLALIWSRVLNIPLARIRLNDSFLKLGGDSLAAMTCASQCKKSGLGLSVQDILRAQSIRELARHTTSIKSVATYRETIDEWFDLSPIQHLHSLVRKEDQGYFNQSILTRVNERVNIAKLRQAVEALISRHSMLRARFSLSGPEQKMRQRITREVSSSYRLAGHTVAGKQEVDAIIGDSQQRIDCVAGPVMAVDLIDVAGQGQLLSLVGHHLVVDIVSWRLIIEELEELILDEGKAAMTSSSMPFQTWCVQQAEHCGNFGNELNDIPLYDDHRRLLSFWGVDESFNTTYGDVQCASFQVDLQTTSLILTGCHESLKTEPVDVLLACLLKSFSLAFPDGPAPVIHNEGHGREPWDASIDISRTVGWFTTLYPIWSRQISEQDLVQTVINVKDNRRRAVDNGRAFFAYRTLTEAGHEKYPHPTPMGISFNYLGQNRDLQRRTGLFNLADQMVGETREGGGAADFGRDTPRFALFEISAAVIAGQLRFTFSFNKSIRHLDRVADWLSYCKSILNDLSRQLHALPATRTPGDFPLLPVTYNELQKVCTETLPQHGIASLDQVEDMYPCTRMQQGTLLSRYRNPALYAVHITFEVKFPGQQQPNTDHLVEAWNRLVSYHSMLRTVFVPRLTANIPFAQIVLKAATTRSTRLERDDEAQAIAAFESQNPVESYATHRFSVCQTRSGQLFCRLEMNHAAMDGGSISLLLRDLRRALGGGAVSFDNIKSKPDFKAFVHYLQRQSPELGLDYWCSYLKDIQPCHFPVNTSGTPTGNLRTLRVEYPDLERLHTFCQTTGITHSTVFNAAWGLLLSSLTGSDDVCFSYTTSLRDAPVNKIDAIIGPIMNLAVCRVKPTTAATMLSVLQHMQSDYMECLPYRSCSLIEIQHRLKLAQKSLFNSGVSYRKLPAEPSSDTPSVEFVQKGLIHDPAEMAVYINVEAEDRQAQIELNYWTDCLSSEQAHTSATLFLAHVDSIIDYASRGWTELLVASDEQKAQFQAHFSSKIPLTEIESCYLLELGDASAKHGLQSEYRTLKRATKLYTFCQENTLSASAVYGFVWAILLRLYSGSPEVCFGTVQDRKSTHPLGICSSLVEDDAFVLDAIRQQHSIPLPDGFESSQDNLFNTVLCVNPSSDADLTASGILSHLESGKFAVAICASLTSTSGTISAHYSPKSVSKAYIDSLMACFEHILNQLPSAGLKKRIGDLNLVDDETCAQLQVWNRSLPVQSNKCAHDMIAERAQHQNPSAPAICSWDGSMTYFELWASSMRLSQHLRRLGVRPETFVALLFEKSSWAIVAQLAVLQAGGAFVSLDPLHAEGRLETLVSQLGAPIMLCSPEHYELSSRICNVAFAVDESVIDELPESPPSARGKQASLSNAAYAIFTSGTTGTPKATVVQHSALTTSAQQWATVLRFNTKTRTFQFSSFTFDVSVMDVFFTLINGGCVCIPSETERMNDLAGAIRRTSATLLSGIPSLVNTLDPKSVPTLKTLVMGGEKMPTSFISRWSDRRIINAYGPSEATVVATASAKTDGSGAVLNTDCSDIGVAFCGRSWVVDSANFNRLLPFGAVGELLMEGANVAREYLHNKKKTQQVFVNDPHWVTEPRMKESFGLSERMYRTGDLVRYKPDGTLSFIARADTQVKLKGQRVELGEIEHHCKSLLPFQSEVVVDIVVPQEGTMSRGLAAFFTTSLQKEEEEELVNSDSDGILLSMTADRIAVVNGLRQQLPQRLPRYMVPTFFFPVRYQPRTTSSKFDRRRLKRSVESLKKEELKLYSHSVSTRSQKTGSNGLETTLRGLWEEVMNLTVGSVTDEDSFFSLGGDSFAAMNLVSAAQSVGITLTVATIFKYPTLSEMAAHCESDSSNAQLPKTAIIPSFSLLTSAEDTKEVLDEAADFCQVKASSIVDVYPCSPVQEGLITSSTTQQGAYVVRSIYQLAESVDLDVFRSAWQKTVDEVEILRTRIVHTAAANFCQVVLQSTPIKWTYRTDLPTASEELPALPDQHGGCLTHYAIATSESSRYFLWSLHHAVYDGWSVPLILRKAQTYYLQLTKTQPATVTPVMPYNLFIDYLAKVDVDASDRFWKAYLAGYNTPSFPRIQEVSKPNAGQRQLISIDIKRPSNATSVTVPVMVRAAWALVIAEQSESQDVCFGETLMGRNIDLPGVTEMGGPVLTTVPTRIQVDRQMSVKAYLQRVQKQMLEMIPHQHAGLQRIRKLDQGASAACGFQNLLVVQQNDEESLDDTVWSFSEIHASREFFTYPLVVECKVAPNQIHTTAHHDETTILGYEVERLINQFHFVLKQILDISSDKEDGSWTVAMLDLVTPADKRQIADWNSKRLAPVKKTIHDLIWDQCALQPESEAICAWDGRLSYREMCEYAAAFAKYLVSLGVGPEIFVPVCMDKSVWMVVAILGVMAAGGAYVPLDPAHPTSRHEEIIADVDASLLLCSSAYRKKYTKTVKTVLPVDQEVFQSLPIGSLYPPMNRATSSNMAYALFTSGSTGRPKGIVTEHASFVSSVMAFGPVVNLQRGTRAFHFASMTFDAAVMEVWGALIFGGCVCIPSEEERLNHVAGAMHHMNISWTFCTPSVAAIIEPSSVPALKTLVCGGEMLSAEVINKWSRHVELINGYGPTETSVFATLNTGISPSTEPACIGRGIRSTCTWVVDPDNHDRLMPVGVVGELCLSGRPLAREYLKRPEKTATEFIDNPRWARDFPGSSASRIYKTGDLVRYYPDGSVEYLGRKDHQVKLHGQRMELGEIESRLGEHQSIRHAVVLLPKTGLLKKRLIAILSLNGVSSNQQSLIMSNARCQMVEDGILQSAGLSCIQNSLQEQLPIYMVPQAWIVMQSLPMLVSGKIDRKQITAWVEQVDKVAYERIMQDYDTIKRRRDVETVQKTSATAMDVLREVCAQVLDISSVDVTRSFISLGGDSITGMAVVSRARKQGMTVRLQDILQTTSLEELSKRAKFSVVPSNTAEETDKLFGLSPIQELYFRSATRHRDTDRFNQSVIVRITRWIDSNKLQNALRAIVGRHGMLRARFVKVKNGAWQQKITKDIEESYKLCMHTAGNPEDMNPIMAASQRALDIERGPIMRADLIDVTGTEQVLFLVANHLCIDMVSWRVILQDLEEYLLTGTIASERPFSFHTWCAMHQNGKRTGGIQSAEKPVNAKYWGLESSTNTYGQVKTKTFVLDEETTTFALGRLHETIQTEPLDLLLAVAFRSFAQTFTDRELPTIYNESHGRQSSTDSAIDVSGTVGWFTALKPLCVASLPETLVDTMRLIKQNRQTQQNLSDLSEFPQPLEIMFNYLGRFQQLERQDALFQHYRQVFDESEMTRFGDMGPNTSRFALFELTAIVLQDRLQISFTFNRDMKRQEQLGRWMSAFEKTFKQACLHLDTVAANSLPSFPLLPATPGEMEQLLESVLPRLGIKEITEIEDIYPVSPVQEGILLSQLRDPASYIFHTVFEITDNRTGRPINVDALASAWQQVTDRHAILRTAFVESNYKNGTFDQVILKQYAATVNVMECDSSEALSRLDTITLGEAKRKTAHLQHQITICRAPTRPVLLKMEINHALIDGGSISIILRDFSAAYSKQLAKGPGPQYSKYIQYLQSIEDTGGIAYWTEYLRGVTPCSLPVSSNKVAKRRLSSIKIGFDRFDALQALCRQNSITFANLALATWALVLRALTGQDDVCFGYLSAGRDAPVPDIQDAAGVFINMLCCRVQFSDQQSFVGVFKQMQSDYLAGLPHQTCSLAHIQHQLGISGDKTLFNTTVSIQNRMPSDGTDTDALSFEALQVHDPTEFPMTVNAVTARGHEGIMLRFWSDSVTNSQAQGIATAIVQVFETALARPFDSISTFSGLLDLGTQTPDVPTPPYDITKLIDSKALHKLIDERVREIVGQIIRRPNLQRELLTPSSTPARSQENLTNIIAASLNLSPSSSYSSDGDPEPKTIGHSFEACTLGKATRKASPELRRKLLGLWSTALETPTYLVKPQDSFFRVGGDSIKAMKMASAGREEGLSLRVSDIFQSPVFEDLLELIASNTAVASSNTPATPAAIPIKGKTKLTPSTSPSTSPPDTNVYNAVRLDYQFVQRNIFPKIGFVKGDVSDILPVTDFQTLSLTAQQFDSRWMLNYFYFDGTGPLDILRLRESCSRVIESFDVLRSVFVCSGPRFYQVVLKKITVDLTVCETDQSLDDFTAGLQKSDREQPIKQGEPFVKFFVGKRLNSNHHRILIRLSHAQYDGVCLSKLLGAIKQGYEGGTLPLTSSFASHMRLLSSSVTPDHFQHYKSLLQGSKMPQVIRRNGPNTYQYVGDSTAVMRTVDISMAANANITIATVVQAAWALTLAKMCAQSDVVFGLTINGRNAGVPGIETAVGPCVNIVPVRVRFGEGWNGLDLFRYIQDQQVANMPYENLGFRDIIHNCTDWPKWSYFTTTVFHQSVQYEGQIQLDDNTYRIGGAGVIDDLSDLTLLSTPMGENRFGIALHYSKKGPIEAPFASRILDMACDVIEGLTTSPSSVLPSPTTLQSLPVHTVDELPRPSDEQFLSSHLKKQKIADLLVYSPPLTRAWQQVLTPYKATEFYLESSFFSLGGDLFSMAQVAALLQQEGLSVRLEDLLEHPTFLGQMAVLALRNEPKEAEKAIESAPVKAFEMTEKVLEDPVSSPSVQMASTEKTKSEGGRGWTKAFTFTRKFRSK</sequence>
<feature type="domain" description="Carrier" evidence="7">
    <location>
        <begin position="3633"/>
        <end position="3707"/>
    </location>
</feature>
<dbReference type="FunFam" id="1.10.1200.10:FF:000005">
    <property type="entry name" value="Nonribosomal peptide synthetase 1"/>
    <property type="match status" value="2"/>
</dbReference>
<dbReference type="InterPro" id="IPR020845">
    <property type="entry name" value="AMP-binding_CS"/>
</dbReference>
<dbReference type="Pfam" id="PF00550">
    <property type="entry name" value="PP-binding"/>
    <property type="match status" value="5"/>
</dbReference>
<feature type="domain" description="Carrier" evidence="7">
    <location>
        <begin position="2531"/>
        <end position="2607"/>
    </location>
</feature>
<dbReference type="PROSITE" id="PS50075">
    <property type="entry name" value="CARRIER"/>
    <property type="match status" value="4"/>
</dbReference>
<evidence type="ECO:0000256" key="5">
    <source>
        <dbReference type="ARBA" id="ARBA00029454"/>
    </source>
</evidence>
<evidence type="ECO:0000256" key="1">
    <source>
        <dbReference type="ARBA" id="ARBA00022450"/>
    </source>
</evidence>
<evidence type="ECO:0000256" key="3">
    <source>
        <dbReference type="ARBA" id="ARBA00022598"/>
    </source>
</evidence>
<dbReference type="FunFam" id="3.40.50.12780:FF:000014">
    <property type="entry name" value="Nonribosomal peptide synthetase 1"/>
    <property type="match status" value="3"/>
</dbReference>
<dbReference type="FunFam" id="3.30.559.10:FF:000037">
    <property type="entry name" value="Nonribosomal peptide synthase Pes1"/>
    <property type="match status" value="1"/>
</dbReference>
<dbReference type="InterPro" id="IPR001242">
    <property type="entry name" value="Condensation_dom"/>
</dbReference>
<dbReference type="PROSITE" id="PS00455">
    <property type="entry name" value="AMP_BINDING"/>
    <property type="match status" value="1"/>
</dbReference>
<dbReference type="InterPro" id="IPR023213">
    <property type="entry name" value="CAT-like_dom_sf"/>
</dbReference>
<dbReference type="Proteomes" id="UP000184188">
    <property type="component" value="Unassembled WGS sequence"/>
</dbReference>
<name>A0A1L9STE7_9EURO</name>
<dbReference type="EMBL" id="KV878337">
    <property type="protein sequence ID" value="OJJ50363.1"/>
    <property type="molecule type" value="Genomic_DNA"/>
</dbReference>
<accession>A0A1L9STE7</accession>
<dbReference type="FunFam" id="3.30.559.10:FF:000016">
    <property type="entry name" value="Nonribosomal peptide synthase Pes1"/>
    <property type="match status" value="2"/>
</dbReference>
<dbReference type="GO" id="GO:0031177">
    <property type="term" value="F:phosphopantetheine binding"/>
    <property type="evidence" value="ECO:0007669"/>
    <property type="project" value="InterPro"/>
</dbReference>
<dbReference type="FunFam" id="3.30.300.30:FF:000015">
    <property type="entry name" value="Nonribosomal peptide synthase SidD"/>
    <property type="match status" value="3"/>
</dbReference>
<keyword evidence="3" id="KW-0436">Ligase</keyword>
<keyword evidence="1" id="KW-0596">Phosphopantetheine</keyword>